<evidence type="ECO:0000256" key="3">
    <source>
        <dbReference type="ARBA" id="ARBA00023163"/>
    </source>
</evidence>
<keyword evidence="3" id="KW-0804">Transcription</keyword>
<gene>
    <name evidence="6" type="ordered locus">Plav_2686</name>
</gene>
<dbReference type="PROSITE" id="PS50110">
    <property type="entry name" value="RESPONSE_REGULATORY"/>
    <property type="match status" value="1"/>
</dbReference>
<dbReference type="STRING" id="402881.Plav_2686"/>
<reference evidence="6 7" key="1">
    <citation type="journal article" date="2011" name="Stand. Genomic Sci.">
        <title>Complete genome sequence of Parvibaculum lavamentivorans type strain (DS-1(T)).</title>
        <authorList>
            <person name="Schleheck D."/>
            <person name="Weiss M."/>
            <person name="Pitluck S."/>
            <person name="Bruce D."/>
            <person name="Land M.L."/>
            <person name="Han S."/>
            <person name="Saunders E."/>
            <person name="Tapia R."/>
            <person name="Detter C."/>
            <person name="Brettin T."/>
            <person name="Han J."/>
            <person name="Woyke T."/>
            <person name="Goodwin L."/>
            <person name="Pennacchio L."/>
            <person name="Nolan M."/>
            <person name="Cook A.M."/>
            <person name="Kjelleberg S."/>
            <person name="Thomas T."/>
        </authorList>
    </citation>
    <scope>NUCLEOTIDE SEQUENCE [LARGE SCALE GENOMIC DNA]</scope>
    <source>
        <strain evidence="7">DS-1 / DSM 13023 / NCIMB 13966</strain>
    </source>
</reference>
<keyword evidence="7" id="KW-1185">Reference proteome</keyword>
<dbReference type="KEGG" id="pla:Plav_2686"/>
<evidence type="ECO:0000259" key="5">
    <source>
        <dbReference type="PROSITE" id="PS50110"/>
    </source>
</evidence>
<dbReference type="PANTHER" id="PTHR44591:SF3">
    <property type="entry name" value="RESPONSE REGULATORY DOMAIN-CONTAINING PROTEIN"/>
    <property type="match status" value="1"/>
</dbReference>
<name>A7HWL1_PARL1</name>
<dbReference type="InterPro" id="IPR050595">
    <property type="entry name" value="Bact_response_regulator"/>
</dbReference>
<dbReference type="Proteomes" id="UP000006377">
    <property type="component" value="Chromosome"/>
</dbReference>
<dbReference type="Gene3D" id="3.40.50.2300">
    <property type="match status" value="1"/>
</dbReference>
<evidence type="ECO:0000313" key="6">
    <source>
        <dbReference type="EMBL" id="ABS64294.1"/>
    </source>
</evidence>
<dbReference type="AlphaFoldDB" id="A7HWL1"/>
<dbReference type="Pfam" id="PF00072">
    <property type="entry name" value="Response_reg"/>
    <property type="match status" value="1"/>
</dbReference>
<evidence type="ECO:0000256" key="4">
    <source>
        <dbReference type="PROSITE-ProRule" id="PRU00169"/>
    </source>
</evidence>
<feature type="modified residue" description="4-aspartylphosphate" evidence="4">
    <location>
        <position position="52"/>
    </location>
</feature>
<evidence type="ECO:0000256" key="1">
    <source>
        <dbReference type="ARBA" id="ARBA00022553"/>
    </source>
</evidence>
<dbReference type="PANTHER" id="PTHR44591">
    <property type="entry name" value="STRESS RESPONSE REGULATOR PROTEIN 1"/>
    <property type="match status" value="1"/>
</dbReference>
<accession>A7HWL1</accession>
<proteinExistence type="predicted"/>
<dbReference type="RefSeq" id="WP_012111609.1">
    <property type="nucleotide sequence ID" value="NC_009719.1"/>
</dbReference>
<keyword evidence="1 4" id="KW-0597">Phosphoprotein</keyword>
<dbReference type="HOGENOM" id="CLU_000445_69_12_5"/>
<sequence length="153" mass="16029">MNTALVADLSPASRRAASHLLERLGFRVAGASGSEEALAMAAGTAPDLIMIDGRLEMPSGGLLVEALRRLPGGQDFCLFHVTGDAAPASVRRAIEAGADDYLAKPFDEALLAFKLGQARTRGRLAGRSHLRLVQDNSAAGATAWRFGLFGKAV</sequence>
<dbReference type="SUPFAM" id="SSF52172">
    <property type="entry name" value="CheY-like"/>
    <property type="match status" value="1"/>
</dbReference>
<dbReference type="InterPro" id="IPR001789">
    <property type="entry name" value="Sig_transdc_resp-reg_receiver"/>
</dbReference>
<dbReference type="CDD" id="cd00156">
    <property type="entry name" value="REC"/>
    <property type="match status" value="1"/>
</dbReference>
<evidence type="ECO:0000313" key="7">
    <source>
        <dbReference type="Proteomes" id="UP000006377"/>
    </source>
</evidence>
<keyword evidence="2" id="KW-0805">Transcription regulation</keyword>
<dbReference type="GO" id="GO:0000160">
    <property type="term" value="P:phosphorelay signal transduction system"/>
    <property type="evidence" value="ECO:0007669"/>
    <property type="project" value="InterPro"/>
</dbReference>
<dbReference type="EMBL" id="CP000774">
    <property type="protein sequence ID" value="ABS64294.1"/>
    <property type="molecule type" value="Genomic_DNA"/>
</dbReference>
<feature type="domain" description="Response regulatory" evidence="5">
    <location>
        <begin position="3"/>
        <end position="119"/>
    </location>
</feature>
<protein>
    <submittedName>
        <fullName evidence="6">Response regulator receiver protein</fullName>
    </submittedName>
</protein>
<dbReference type="SMART" id="SM00448">
    <property type="entry name" value="REC"/>
    <property type="match status" value="1"/>
</dbReference>
<evidence type="ECO:0000256" key="2">
    <source>
        <dbReference type="ARBA" id="ARBA00023015"/>
    </source>
</evidence>
<dbReference type="eggNOG" id="COG3437">
    <property type="taxonomic scope" value="Bacteria"/>
</dbReference>
<organism evidence="6 7">
    <name type="scientific">Parvibaculum lavamentivorans (strain DS-1 / DSM 13023 / NCIMB 13966)</name>
    <dbReference type="NCBI Taxonomy" id="402881"/>
    <lineage>
        <taxon>Bacteria</taxon>
        <taxon>Pseudomonadati</taxon>
        <taxon>Pseudomonadota</taxon>
        <taxon>Alphaproteobacteria</taxon>
        <taxon>Hyphomicrobiales</taxon>
        <taxon>Parvibaculaceae</taxon>
        <taxon>Parvibaculum</taxon>
    </lineage>
</organism>
<dbReference type="InterPro" id="IPR011006">
    <property type="entry name" value="CheY-like_superfamily"/>
</dbReference>